<dbReference type="InterPro" id="IPR000092">
    <property type="entry name" value="Polyprenyl_synt"/>
</dbReference>
<dbReference type="InterPro" id="IPR033749">
    <property type="entry name" value="Polyprenyl_synt_CS"/>
</dbReference>
<protein>
    <submittedName>
        <fullName evidence="5">Geranylgeranyl diphosphate synthase</fullName>
    </submittedName>
</protein>
<evidence type="ECO:0000313" key="5">
    <source>
        <dbReference type="EMBL" id="KAK4206664.1"/>
    </source>
</evidence>
<name>A0AAN7B1C2_9PEZI</name>
<dbReference type="PROSITE" id="PS00723">
    <property type="entry name" value="POLYPRENYL_SYNTHASE_1"/>
    <property type="match status" value="1"/>
</dbReference>
<evidence type="ECO:0000256" key="2">
    <source>
        <dbReference type="ARBA" id="ARBA00022723"/>
    </source>
</evidence>
<dbReference type="GO" id="GO:0004659">
    <property type="term" value="F:prenyltransferase activity"/>
    <property type="evidence" value="ECO:0007669"/>
    <property type="project" value="InterPro"/>
</dbReference>
<evidence type="ECO:0000256" key="4">
    <source>
        <dbReference type="SAM" id="MobiDB-lite"/>
    </source>
</evidence>
<dbReference type="GO" id="GO:0008299">
    <property type="term" value="P:isoprenoid biosynthetic process"/>
    <property type="evidence" value="ECO:0007669"/>
    <property type="project" value="InterPro"/>
</dbReference>
<dbReference type="GO" id="GO:0046165">
    <property type="term" value="P:alcohol biosynthetic process"/>
    <property type="evidence" value="ECO:0007669"/>
    <property type="project" value="UniProtKB-ARBA"/>
</dbReference>
<evidence type="ECO:0000256" key="3">
    <source>
        <dbReference type="ARBA" id="ARBA00022842"/>
    </source>
</evidence>
<dbReference type="SUPFAM" id="SSF48576">
    <property type="entry name" value="Terpenoid synthases"/>
    <property type="match status" value="2"/>
</dbReference>
<dbReference type="Gene3D" id="1.10.600.10">
    <property type="entry name" value="Farnesyl Diphosphate Synthase"/>
    <property type="match status" value="2"/>
</dbReference>
<dbReference type="SFLD" id="SFLDS00005">
    <property type="entry name" value="Isoprenoid_Synthase_Type_I"/>
    <property type="match status" value="1"/>
</dbReference>
<dbReference type="GO" id="GO:0046872">
    <property type="term" value="F:metal ion binding"/>
    <property type="evidence" value="ECO:0007669"/>
    <property type="project" value="UniProtKB-KW"/>
</dbReference>
<dbReference type="AlphaFoldDB" id="A0AAN7B1C2"/>
<reference evidence="5" key="2">
    <citation type="submission" date="2023-05" db="EMBL/GenBank/DDBJ databases">
        <authorList>
            <consortium name="Lawrence Berkeley National Laboratory"/>
            <person name="Steindorff A."/>
            <person name="Hensen N."/>
            <person name="Bonometti L."/>
            <person name="Westerberg I."/>
            <person name="Brannstrom I.O."/>
            <person name="Guillou S."/>
            <person name="Cros-Aarteil S."/>
            <person name="Calhoun S."/>
            <person name="Haridas S."/>
            <person name="Kuo A."/>
            <person name="Mondo S."/>
            <person name="Pangilinan J."/>
            <person name="Riley R."/>
            <person name="Labutti K."/>
            <person name="Andreopoulos B."/>
            <person name="Lipzen A."/>
            <person name="Chen C."/>
            <person name="Yanf M."/>
            <person name="Daum C."/>
            <person name="Ng V."/>
            <person name="Clum A."/>
            <person name="Ohm R."/>
            <person name="Martin F."/>
            <person name="Silar P."/>
            <person name="Natvig D."/>
            <person name="Lalanne C."/>
            <person name="Gautier V."/>
            <person name="Ament-Velasquez S.L."/>
            <person name="Kruys A."/>
            <person name="Hutchinson M.I."/>
            <person name="Powell A.J."/>
            <person name="Barry K."/>
            <person name="Miller A.N."/>
            <person name="Grigoriev I.V."/>
            <person name="Debuchy R."/>
            <person name="Gladieux P."/>
            <person name="Thoren M.H."/>
            <person name="Johannesson H."/>
        </authorList>
    </citation>
    <scope>NUCLEOTIDE SEQUENCE</scope>
    <source>
        <strain evidence="5">PSN293</strain>
    </source>
</reference>
<evidence type="ECO:0000313" key="6">
    <source>
        <dbReference type="Proteomes" id="UP001301769"/>
    </source>
</evidence>
<evidence type="ECO:0000256" key="1">
    <source>
        <dbReference type="ARBA" id="ARBA00022679"/>
    </source>
</evidence>
<accession>A0AAN7B1C2</accession>
<reference evidence="5" key="1">
    <citation type="journal article" date="2023" name="Mol. Phylogenet. Evol.">
        <title>Genome-scale phylogeny and comparative genomics of the fungal order Sordariales.</title>
        <authorList>
            <person name="Hensen N."/>
            <person name="Bonometti L."/>
            <person name="Westerberg I."/>
            <person name="Brannstrom I.O."/>
            <person name="Guillou S."/>
            <person name="Cros-Aarteil S."/>
            <person name="Calhoun S."/>
            <person name="Haridas S."/>
            <person name="Kuo A."/>
            <person name="Mondo S."/>
            <person name="Pangilinan J."/>
            <person name="Riley R."/>
            <person name="LaButti K."/>
            <person name="Andreopoulos B."/>
            <person name="Lipzen A."/>
            <person name="Chen C."/>
            <person name="Yan M."/>
            <person name="Daum C."/>
            <person name="Ng V."/>
            <person name="Clum A."/>
            <person name="Steindorff A."/>
            <person name="Ohm R.A."/>
            <person name="Martin F."/>
            <person name="Silar P."/>
            <person name="Natvig D.O."/>
            <person name="Lalanne C."/>
            <person name="Gautier V."/>
            <person name="Ament-Velasquez S.L."/>
            <person name="Kruys A."/>
            <person name="Hutchinson M.I."/>
            <person name="Powell A.J."/>
            <person name="Barry K."/>
            <person name="Miller A.N."/>
            <person name="Grigoriev I.V."/>
            <person name="Debuchy R."/>
            <person name="Gladieux P."/>
            <person name="Hiltunen Thoren M."/>
            <person name="Johannesson H."/>
        </authorList>
    </citation>
    <scope>NUCLEOTIDE SEQUENCE</scope>
    <source>
        <strain evidence="5">PSN293</strain>
    </source>
</reference>
<keyword evidence="6" id="KW-1185">Reference proteome</keyword>
<dbReference type="InterPro" id="IPR008949">
    <property type="entry name" value="Isoprenoid_synthase_dom_sf"/>
</dbReference>
<dbReference type="Pfam" id="PF19086">
    <property type="entry name" value="Terpene_syn_C_2"/>
    <property type="match status" value="1"/>
</dbReference>
<dbReference type="Proteomes" id="UP001301769">
    <property type="component" value="Unassembled WGS sequence"/>
</dbReference>
<dbReference type="PANTHER" id="PTHR12001">
    <property type="entry name" value="GERANYLGERANYL PYROPHOSPHATE SYNTHASE"/>
    <property type="match status" value="1"/>
</dbReference>
<dbReference type="GO" id="GO:0043386">
    <property type="term" value="P:mycotoxin biosynthetic process"/>
    <property type="evidence" value="ECO:0007669"/>
    <property type="project" value="UniProtKB-ARBA"/>
</dbReference>
<comment type="caution">
    <text evidence="5">The sequence shown here is derived from an EMBL/GenBank/DDBJ whole genome shotgun (WGS) entry which is preliminary data.</text>
</comment>
<organism evidence="5 6">
    <name type="scientific">Rhypophila decipiens</name>
    <dbReference type="NCBI Taxonomy" id="261697"/>
    <lineage>
        <taxon>Eukaryota</taxon>
        <taxon>Fungi</taxon>
        <taxon>Dikarya</taxon>
        <taxon>Ascomycota</taxon>
        <taxon>Pezizomycotina</taxon>
        <taxon>Sordariomycetes</taxon>
        <taxon>Sordariomycetidae</taxon>
        <taxon>Sordariales</taxon>
        <taxon>Naviculisporaceae</taxon>
        <taxon>Rhypophila</taxon>
    </lineage>
</organism>
<dbReference type="PANTHER" id="PTHR12001:SF72">
    <property type="entry name" value="THIJ_PFPI FAMILY PROTEIN (AFU_ORTHOLOGUE AFUA_3G01210)-RELATED"/>
    <property type="match status" value="1"/>
</dbReference>
<dbReference type="Pfam" id="PF00348">
    <property type="entry name" value="polyprenyl_synt"/>
    <property type="match status" value="1"/>
</dbReference>
<feature type="region of interest" description="Disordered" evidence="4">
    <location>
        <begin position="420"/>
        <end position="449"/>
    </location>
</feature>
<proteinExistence type="predicted"/>
<dbReference type="EMBL" id="MU858369">
    <property type="protein sequence ID" value="KAK4206664.1"/>
    <property type="molecule type" value="Genomic_DNA"/>
</dbReference>
<sequence>MEHMMEYRYSSVVDPSTYETHGLCDGIPLRCHHNPELEEIETLRCQEDWRKWVGPLGFYKGGLGPRWNFMAITVPECLPERLGVLGYANELAFLHDDITDVVHVGDAHNDDLKAAFEQGALTGNIEQAASGKRAIQQHIAREMLKLHKEQATVTMKAWAKFAELGSGRHHDTHFKTEAEYIKYRMIDIGTMFWYGMVTFGMAISIPEDEVDLAHELANVAYLNLGLTNDLYSYQKEYETAMAMGQDYVVNVIWVLMEEHNITEEQAKDMCREKIKQTIVDFRQIVRDTNSRTDVSVDTKRYIEGLLYSLSGNLVWSIDCPRYHTWSSYNEQQLDWMKNGIPDENGKPSGYGYADAHHENSQEPVQTNGACDGVAPATNNGGPPSNGMVDTGIVNVFAAKGIKDLKAMRILDETITPTANGTNGTHIKGTDTSRTHTNKRHINGTHTGGAKRVKTDDLGIKIIQAPYDYLGSLPSKGIREKAIDALNVWFQVPAEKLESIKLVTQILHNASLMLDDLEDGSHLRRGQPSTHTIFGAGQTVNAANYQILRALEEVQKLGGAESIGIYTDELKSLYVGQSLDLHWTNNLICPSVEQYLQMVENKTGGLFRLLGRLITAHSTKSVKVDVIRFLNDLGRYFQTRDDYQNLVSPVYAEQKGFCEDLDEGKYSLPLIHLMLMTPSEPFLRNMLTQRRFNGRSNAAHKQTMLALMEKSGSLAFTAQFLAALHVKVEKHLEELETQFGVRNDELRGILKMLAI</sequence>
<keyword evidence="1" id="KW-0808">Transferase</keyword>
<keyword evidence="3" id="KW-0460">Magnesium</keyword>
<keyword evidence="2" id="KW-0479">Metal-binding</keyword>
<gene>
    <name evidence="5" type="ORF">QBC37DRAFT_434609</name>
</gene>